<gene>
    <name evidence="2" type="ORF">S12H4_50643</name>
</gene>
<accession>X1V600</accession>
<dbReference type="AlphaFoldDB" id="X1V600"/>
<reference evidence="2" key="1">
    <citation type="journal article" date="2014" name="Front. Microbiol.">
        <title>High frequency of phylogenetically diverse reductive dehalogenase-homologous genes in deep subseafloor sedimentary metagenomes.</title>
        <authorList>
            <person name="Kawai M."/>
            <person name="Futagami T."/>
            <person name="Toyoda A."/>
            <person name="Takaki Y."/>
            <person name="Nishi S."/>
            <person name="Hori S."/>
            <person name="Arai W."/>
            <person name="Tsubouchi T."/>
            <person name="Morono Y."/>
            <person name="Uchiyama I."/>
            <person name="Ito T."/>
            <person name="Fujiyama A."/>
            <person name="Inagaki F."/>
            <person name="Takami H."/>
        </authorList>
    </citation>
    <scope>NUCLEOTIDE SEQUENCE</scope>
    <source>
        <strain evidence="2">Expedition CK06-06</strain>
    </source>
</reference>
<proteinExistence type="predicted"/>
<protein>
    <submittedName>
        <fullName evidence="2">Uncharacterized protein</fullName>
    </submittedName>
</protein>
<feature type="compositionally biased region" description="Basic and acidic residues" evidence="1">
    <location>
        <begin position="74"/>
        <end position="87"/>
    </location>
</feature>
<evidence type="ECO:0000313" key="2">
    <source>
        <dbReference type="EMBL" id="GAJ07601.1"/>
    </source>
</evidence>
<name>X1V600_9ZZZZ</name>
<evidence type="ECO:0000256" key="1">
    <source>
        <dbReference type="SAM" id="MobiDB-lite"/>
    </source>
</evidence>
<feature type="non-terminal residue" evidence="2">
    <location>
        <position position="87"/>
    </location>
</feature>
<dbReference type="EMBL" id="BARW01031917">
    <property type="protein sequence ID" value="GAJ07601.1"/>
    <property type="molecule type" value="Genomic_DNA"/>
</dbReference>
<organism evidence="2">
    <name type="scientific">marine sediment metagenome</name>
    <dbReference type="NCBI Taxonomy" id="412755"/>
    <lineage>
        <taxon>unclassified sequences</taxon>
        <taxon>metagenomes</taxon>
        <taxon>ecological metagenomes</taxon>
    </lineage>
</organism>
<comment type="caution">
    <text evidence="2">The sequence shown here is derived from an EMBL/GenBank/DDBJ whole genome shotgun (WGS) entry which is preliminary data.</text>
</comment>
<sequence length="87" mass="9644">MENSGYALYFRTIVEDAGMGEFFRRAFSEGESEYSLELLEKTAIVKNGSFESGTLEGWTAKGEAFIGQPVRGDTSAKRGKPAEPERR</sequence>
<feature type="region of interest" description="Disordered" evidence="1">
    <location>
        <begin position="66"/>
        <end position="87"/>
    </location>
</feature>